<feature type="signal peptide" evidence="1">
    <location>
        <begin position="1"/>
        <end position="21"/>
    </location>
</feature>
<dbReference type="EMBL" id="CAXIEN010000271">
    <property type="protein sequence ID" value="CAL1290923.1"/>
    <property type="molecule type" value="Genomic_DNA"/>
</dbReference>
<reference evidence="2 3" key="1">
    <citation type="submission" date="2024-04" db="EMBL/GenBank/DDBJ databases">
        <authorList>
            <person name="Rising A."/>
            <person name="Reimegard J."/>
            <person name="Sonavane S."/>
            <person name="Akerstrom W."/>
            <person name="Nylinder S."/>
            <person name="Hedman E."/>
            <person name="Kallberg Y."/>
        </authorList>
    </citation>
    <scope>NUCLEOTIDE SEQUENCE [LARGE SCALE GENOMIC DNA]</scope>
</reference>
<protein>
    <submittedName>
        <fullName evidence="2">Uncharacterized protein</fullName>
    </submittedName>
</protein>
<keyword evidence="3" id="KW-1185">Reference proteome</keyword>
<proteinExistence type="predicted"/>
<dbReference type="AlphaFoldDB" id="A0AAV2B3V2"/>
<gene>
    <name evidence="2" type="ORF">LARSCL_LOCUS16777</name>
</gene>
<evidence type="ECO:0000313" key="2">
    <source>
        <dbReference type="EMBL" id="CAL1290923.1"/>
    </source>
</evidence>
<sequence length="35" mass="4238">MFIILHCCLLIRFLLFRKHLSFEKGILNKSFKSLK</sequence>
<evidence type="ECO:0000313" key="3">
    <source>
        <dbReference type="Proteomes" id="UP001497382"/>
    </source>
</evidence>
<comment type="caution">
    <text evidence="2">The sequence shown here is derived from an EMBL/GenBank/DDBJ whole genome shotgun (WGS) entry which is preliminary data.</text>
</comment>
<keyword evidence="1" id="KW-0732">Signal</keyword>
<evidence type="ECO:0000256" key="1">
    <source>
        <dbReference type="SAM" id="SignalP"/>
    </source>
</evidence>
<feature type="chain" id="PRO_5043595334" evidence="1">
    <location>
        <begin position="22"/>
        <end position="35"/>
    </location>
</feature>
<accession>A0AAV2B3V2</accession>
<name>A0AAV2B3V2_9ARAC</name>
<dbReference type="Proteomes" id="UP001497382">
    <property type="component" value="Unassembled WGS sequence"/>
</dbReference>
<organism evidence="2 3">
    <name type="scientific">Larinioides sclopetarius</name>
    <dbReference type="NCBI Taxonomy" id="280406"/>
    <lineage>
        <taxon>Eukaryota</taxon>
        <taxon>Metazoa</taxon>
        <taxon>Ecdysozoa</taxon>
        <taxon>Arthropoda</taxon>
        <taxon>Chelicerata</taxon>
        <taxon>Arachnida</taxon>
        <taxon>Araneae</taxon>
        <taxon>Araneomorphae</taxon>
        <taxon>Entelegynae</taxon>
        <taxon>Araneoidea</taxon>
        <taxon>Araneidae</taxon>
        <taxon>Larinioides</taxon>
    </lineage>
</organism>